<keyword evidence="1" id="KW-0732">Signal</keyword>
<sequence length="212" mass="22944">MHHTPLCFRGFFVSAVRCAFIADVLYGCRYSPHIGMCHIPHVYVKIVLFCASRSEGQQLERGYMRGLIEHLVACDVQPDVQTKLDLMRFVDAMPAAASLTSSSGSSDGSSDSHVVGIRDGSIGGENDGITSFFMGSLFPAVLGHVLLYDAVCACTMGGPYDKAARDRVAQVAAKLGVSQHGQEVIEKTAMRERRLAALKRQLLLLPDVPPSC</sequence>
<reference evidence="2" key="1">
    <citation type="journal article" date="2012" name="Proc. Natl. Acad. Sci. U.S.A.">
        <title>Antigenic diversity is generated by distinct evolutionary mechanisms in African trypanosome species.</title>
        <authorList>
            <person name="Jackson A.P."/>
            <person name="Berry A."/>
            <person name="Aslett M."/>
            <person name="Allison H.C."/>
            <person name="Burton P."/>
            <person name="Vavrova-Anderson J."/>
            <person name="Brown R."/>
            <person name="Browne H."/>
            <person name="Corton N."/>
            <person name="Hauser H."/>
            <person name="Gamble J."/>
            <person name="Gilderthorp R."/>
            <person name="Marcello L."/>
            <person name="McQuillan J."/>
            <person name="Otto T.D."/>
            <person name="Quail M.A."/>
            <person name="Sanders M.J."/>
            <person name="van Tonder A."/>
            <person name="Ginger M.L."/>
            <person name="Field M.C."/>
            <person name="Barry J.D."/>
            <person name="Hertz-Fowler C."/>
            <person name="Berriman M."/>
        </authorList>
    </citation>
    <scope>NUCLEOTIDE SEQUENCE</scope>
    <source>
        <strain evidence="2">IL3000</strain>
    </source>
</reference>
<dbReference type="EMBL" id="HE575321">
    <property type="protein sequence ID" value="CCC92082.1"/>
    <property type="molecule type" value="Genomic_DNA"/>
</dbReference>
<evidence type="ECO:0000256" key="1">
    <source>
        <dbReference type="SAM" id="SignalP"/>
    </source>
</evidence>
<organism evidence="2">
    <name type="scientific">Trypanosoma congolense (strain IL3000)</name>
    <dbReference type="NCBI Taxonomy" id="1068625"/>
    <lineage>
        <taxon>Eukaryota</taxon>
        <taxon>Discoba</taxon>
        <taxon>Euglenozoa</taxon>
        <taxon>Kinetoplastea</taxon>
        <taxon>Metakinetoplastina</taxon>
        <taxon>Trypanosomatida</taxon>
        <taxon>Trypanosomatidae</taxon>
        <taxon>Trypanosoma</taxon>
        <taxon>Nannomonas</taxon>
    </lineage>
</organism>
<protein>
    <submittedName>
        <fullName evidence="2">Uncharacterized protein</fullName>
    </submittedName>
</protein>
<proteinExistence type="predicted"/>
<evidence type="ECO:0000313" key="2">
    <source>
        <dbReference type="EMBL" id="CCC92082.1"/>
    </source>
</evidence>
<feature type="chain" id="PRO_5003410297" evidence="1">
    <location>
        <begin position="19"/>
        <end position="212"/>
    </location>
</feature>
<gene>
    <name evidence="2" type="ORF">TCIL3000_8_3010</name>
</gene>
<feature type="signal peptide" evidence="1">
    <location>
        <begin position="1"/>
        <end position="18"/>
    </location>
</feature>
<dbReference type="AlphaFoldDB" id="G0URS0"/>
<name>G0URS0_TRYCI</name>
<accession>G0URS0</accession>
<dbReference type="VEuPathDB" id="TriTrypDB:TcIL3000_8_3010"/>